<feature type="region of interest" description="Disordered" evidence="2">
    <location>
        <begin position="1"/>
        <end position="20"/>
    </location>
</feature>
<dbReference type="Pfam" id="PF04294">
    <property type="entry name" value="VanW"/>
    <property type="match status" value="1"/>
</dbReference>
<dbReference type="EMBL" id="JAIKTU010000012">
    <property type="protein sequence ID" value="MBY0756628.1"/>
    <property type="molecule type" value="Genomic_DNA"/>
</dbReference>
<dbReference type="Gene3D" id="2.20.230.10">
    <property type="entry name" value="Resuscitation-promoting factor rpfb"/>
    <property type="match status" value="1"/>
</dbReference>
<dbReference type="PANTHER" id="PTHR35788:SF1">
    <property type="entry name" value="EXPORTED PROTEIN"/>
    <property type="match status" value="1"/>
</dbReference>
<keyword evidence="3" id="KW-0812">Transmembrane</keyword>
<evidence type="ECO:0000256" key="2">
    <source>
        <dbReference type="SAM" id="MobiDB-lite"/>
    </source>
</evidence>
<evidence type="ECO:0000313" key="6">
    <source>
        <dbReference type="Proteomes" id="UP001299068"/>
    </source>
</evidence>
<evidence type="ECO:0000313" key="5">
    <source>
        <dbReference type="EMBL" id="MBY0756628.1"/>
    </source>
</evidence>
<keyword evidence="3" id="KW-0472">Membrane</keyword>
<dbReference type="Pfam" id="PF12229">
    <property type="entry name" value="PG_binding_4"/>
    <property type="match status" value="1"/>
</dbReference>
<protein>
    <submittedName>
        <fullName evidence="5">VanW family protein</fullName>
    </submittedName>
</protein>
<keyword evidence="6" id="KW-1185">Reference proteome</keyword>
<dbReference type="Pfam" id="PF07501">
    <property type="entry name" value="G5"/>
    <property type="match status" value="1"/>
</dbReference>
<proteinExistence type="predicted"/>
<dbReference type="PROSITE" id="PS51109">
    <property type="entry name" value="G5"/>
    <property type="match status" value="1"/>
</dbReference>
<dbReference type="InterPro" id="IPR007391">
    <property type="entry name" value="Vancomycin_resist_VanW"/>
</dbReference>
<feature type="transmembrane region" description="Helical" evidence="3">
    <location>
        <begin position="25"/>
        <end position="45"/>
    </location>
</feature>
<evidence type="ECO:0000256" key="3">
    <source>
        <dbReference type="SAM" id="Phobius"/>
    </source>
</evidence>
<dbReference type="SMART" id="SM01208">
    <property type="entry name" value="G5"/>
    <property type="match status" value="1"/>
</dbReference>
<name>A0ABS7L0N5_CLOSR</name>
<keyword evidence="3" id="KW-1133">Transmembrane helix</keyword>
<organism evidence="5 6">
    <name type="scientific">Clostridium sardiniense</name>
    <name type="common">Clostridium absonum</name>
    <dbReference type="NCBI Taxonomy" id="29369"/>
    <lineage>
        <taxon>Bacteria</taxon>
        <taxon>Bacillati</taxon>
        <taxon>Bacillota</taxon>
        <taxon>Clostridia</taxon>
        <taxon>Eubacteriales</taxon>
        <taxon>Clostridiaceae</taxon>
        <taxon>Clostridium</taxon>
    </lineage>
</organism>
<comment type="caution">
    <text evidence="5">The sequence shown here is derived from an EMBL/GenBank/DDBJ whole genome shotgun (WGS) entry which is preliminary data.</text>
</comment>
<keyword evidence="1" id="KW-0732">Signal</keyword>
<feature type="domain" description="G5" evidence="4">
    <location>
        <begin position="394"/>
        <end position="472"/>
    </location>
</feature>
<evidence type="ECO:0000259" key="4">
    <source>
        <dbReference type="PROSITE" id="PS51109"/>
    </source>
</evidence>
<dbReference type="PANTHER" id="PTHR35788">
    <property type="entry name" value="EXPORTED PROTEIN-RELATED"/>
    <property type="match status" value="1"/>
</dbReference>
<accession>A0ABS7L0N5</accession>
<dbReference type="InterPro" id="IPR022029">
    <property type="entry name" value="YoaR-like_PG-bd"/>
</dbReference>
<dbReference type="InterPro" id="IPR052913">
    <property type="entry name" value="Glycopeptide_resist_protein"/>
</dbReference>
<dbReference type="RefSeq" id="WP_221861861.1">
    <property type="nucleotide sequence ID" value="NZ_JAIKTU010000012.1"/>
</dbReference>
<evidence type="ECO:0000256" key="1">
    <source>
        <dbReference type="ARBA" id="ARBA00022729"/>
    </source>
</evidence>
<sequence length="472" mass="52451">MRSRMERRETGHKKDGSDPNKRKHILIATVAVVAMIGIGTGAYIASINSTINEWNNKIYPKVIVQGIDIGGKSKEEATEVLQKEFANKINNKEIIIDVKDKDKKYEAKYSEIDSKYDIEKTVSEAFDYGKDLSIFKKNSLIKNKGGTSHDIQLSFSYSDKKLVELEDKVIKKLSIAPQNAKINISNSGNISIAPGKVGYGINKEDLNKELKAKINGNVDEATKVEVIDKENKPKVTEAELSKINGVMGEFTTSFQSSDANRATNIDVSTEFVDGTLLMPGDVFSYSDISQTDKSRYKEGNVYINNKVEKDIGGGICQVSSTLYRAVMRANVRSTERHNHSLTVGYSKPSLDATVAWGYLDYKFKNPYDFPIYIQGITHNKNVTFKVYGDVKGLGGKTYDMTNEVIKTISPTEEIIKDPSLPKGTRIVESSGQTGYVSKGYQVTYENGKVINKELVSTDNYAMVPKKVRVGTK</sequence>
<dbReference type="InterPro" id="IPR011098">
    <property type="entry name" value="G5_dom"/>
</dbReference>
<reference evidence="5 6" key="1">
    <citation type="journal article" date="2021" name="Cell Host Microbe">
        <title>in vivo commensal control of Clostridioides difficile virulence.</title>
        <authorList>
            <person name="Girinathan B.P."/>
            <person name="Dibenedetto N."/>
            <person name="Worley J.N."/>
            <person name="Peltier J."/>
            <person name="Arrieta-Ortiz M.L."/>
            <person name="Rupa Christinal Immanuel S."/>
            <person name="Lavin R."/>
            <person name="Delaney M.L."/>
            <person name="Cummins C."/>
            <person name="Hoffmann M."/>
            <person name="Luo Y."/>
            <person name="Gonzalez-Escalona N."/>
            <person name="Allard M."/>
            <person name="Onderdonk A.B."/>
            <person name="Gerber G.K."/>
            <person name="Sonenshein A.L."/>
            <person name="Baliga N."/>
            <person name="Dupuy B."/>
            <person name="Bry L."/>
        </authorList>
    </citation>
    <scope>NUCLEOTIDE SEQUENCE [LARGE SCALE GENOMIC DNA]</scope>
    <source>
        <strain evidence="5 6">DSM 599</strain>
    </source>
</reference>
<dbReference type="Proteomes" id="UP001299068">
    <property type="component" value="Unassembled WGS sequence"/>
</dbReference>
<gene>
    <name evidence="5" type="ORF">K5V21_14360</name>
</gene>